<keyword evidence="2" id="KW-1185">Reference proteome</keyword>
<dbReference type="Proteomes" id="UP000887565">
    <property type="component" value="Unplaced"/>
</dbReference>
<organism evidence="2 3">
    <name type="scientific">Romanomermis culicivorax</name>
    <name type="common">Nematode worm</name>
    <dbReference type="NCBI Taxonomy" id="13658"/>
    <lineage>
        <taxon>Eukaryota</taxon>
        <taxon>Metazoa</taxon>
        <taxon>Ecdysozoa</taxon>
        <taxon>Nematoda</taxon>
        <taxon>Enoplea</taxon>
        <taxon>Dorylaimia</taxon>
        <taxon>Mermithida</taxon>
        <taxon>Mermithoidea</taxon>
        <taxon>Mermithidae</taxon>
        <taxon>Romanomermis</taxon>
    </lineage>
</organism>
<feature type="region of interest" description="Disordered" evidence="1">
    <location>
        <begin position="133"/>
        <end position="179"/>
    </location>
</feature>
<evidence type="ECO:0000256" key="1">
    <source>
        <dbReference type="SAM" id="MobiDB-lite"/>
    </source>
</evidence>
<sequence length="228" mass="26366">MQRSYGIKLNTKELAQILRENWMALVTSRRRRRRNLMGIQDDDDEWSSDPEIDALLNEVLKLQVDCSAPPVPERWRTPEQPDEYTPQLIKLILNVRDRIKQVISSFVTLCSKRDKTSSLTMFIRKATNNLLRGVDPGAKKYKNRQEDRRNSTTAGSYTNSSKRSSYDSDSGADTKDSTRNHCLHRLTSALAEVLEKKIGMRNSRIQKSRSMTNLNGQKIYDLLKDWDT</sequence>
<accession>A0A915KD37</accession>
<proteinExistence type="predicted"/>
<reference evidence="3" key="1">
    <citation type="submission" date="2022-11" db="UniProtKB">
        <authorList>
            <consortium name="WormBaseParasite"/>
        </authorList>
    </citation>
    <scope>IDENTIFICATION</scope>
</reference>
<name>A0A915KD37_ROMCU</name>
<evidence type="ECO:0000313" key="2">
    <source>
        <dbReference type="Proteomes" id="UP000887565"/>
    </source>
</evidence>
<evidence type="ECO:0000313" key="3">
    <source>
        <dbReference type="WBParaSite" id="nRc.2.0.1.t35986-RA"/>
    </source>
</evidence>
<protein>
    <submittedName>
        <fullName evidence="3">Uncharacterized protein</fullName>
    </submittedName>
</protein>
<feature type="compositionally biased region" description="Low complexity" evidence="1">
    <location>
        <begin position="156"/>
        <end position="169"/>
    </location>
</feature>
<dbReference type="WBParaSite" id="nRc.2.0.1.t35986-RA">
    <property type="protein sequence ID" value="nRc.2.0.1.t35986-RA"/>
    <property type="gene ID" value="nRc.2.0.1.g35986"/>
</dbReference>
<dbReference type="AlphaFoldDB" id="A0A915KD37"/>